<evidence type="ECO:0000313" key="3">
    <source>
        <dbReference type="Proteomes" id="UP001596287"/>
    </source>
</evidence>
<dbReference type="InterPro" id="IPR035897">
    <property type="entry name" value="Toll_tir_struct_dom_sf"/>
</dbReference>
<dbReference type="Pfam" id="PF13676">
    <property type="entry name" value="TIR_2"/>
    <property type="match status" value="1"/>
</dbReference>
<reference evidence="3" key="1">
    <citation type="journal article" date="2019" name="Int. J. Syst. Evol. Microbiol.">
        <title>The Global Catalogue of Microorganisms (GCM) 10K type strain sequencing project: providing services to taxonomists for standard genome sequencing and annotation.</title>
        <authorList>
            <consortium name="The Broad Institute Genomics Platform"/>
            <consortium name="The Broad Institute Genome Sequencing Center for Infectious Disease"/>
            <person name="Wu L."/>
            <person name="Ma J."/>
        </authorList>
    </citation>
    <scope>NUCLEOTIDE SEQUENCE [LARGE SCALE GENOMIC DNA]</scope>
    <source>
        <strain evidence="3">CCUG 49679</strain>
    </source>
</reference>
<keyword evidence="3" id="KW-1185">Reference proteome</keyword>
<dbReference type="RefSeq" id="WP_379791189.1">
    <property type="nucleotide sequence ID" value="NZ_JBHSQB010000005.1"/>
</dbReference>
<keyword evidence="2" id="KW-0675">Receptor</keyword>
<accession>A0ABW1PL20</accession>
<gene>
    <name evidence="2" type="ORF">ACFPVY_06640</name>
</gene>
<dbReference type="EMBL" id="JBHSQB010000005">
    <property type="protein sequence ID" value="MFC6096321.1"/>
    <property type="molecule type" value="Genomic_DNA"/>
</dbReference>
<evidence type="ECO:0000313" key="2">
    <source>
        <dbReference type="EMBL" id="MFC6096321.1"/>
    </source>
</evidence>
<comment type="caution">
    <text evidence="2">The sequence shown here is derived from an EMBL/GenBank/DDBJ whole genome shotgun (WGS) entry which is preliminary data.</text>
</comment>
<sequence length="315" mass="36189">MKAFISYSHRDSQYLERLQVHLAQARRDSLISEWTDQKIDAGANLDQNISEALTSSELFLALVSPDYLASNYCYEKEFETALQMQEEGKLIIVPIIVEPCEWQKTPFGKLKAIPKDGKPVSEYTNQNVAFLNVVDELRRLTHNNVSLSSEIAQQPQSEEKLTRNYKVKKLFSEVDIFNFKEDSYETIKKYFQASISELNSVENLQARFTNDGKGFFTCLISNRSNNQSSFVTVQIGSDGQRHFGDLSYSFSDQISTNSIQMGKVFKIGNDDYNQFWIKNKDMFDYSGQFNDQYNAHHVAEIIWDDFISQVGVSLT</sequence>
<dbReference type="InterPro" id="IPR000157">
    <property type="entry name" value="TIR_dom"/>
</dbReference>
<dbReference type="SUPFAM" id="SSF52200">
    <property type="entry name" value="Toll/Interleukin receptor TIR domain"/>
    <property type="match status" value="1"/>
</dbReference>
<evidence type="ECO:0000259" key="1">
    <source>
        <dbReference type="PROSITE" id="PS50104"/>
    </source>
</evidence>
<protein>
    <submittedName>
        <fullName evidence="2">Toll/interleukin-1 receptor domain-containing protein</fullName>
    </submittedName>
</protein>
<organism evidence="2 3">
    <name type="scientific">Flavobacterium qiangtangense</name>
    <dbReference type="NCBI Taxonomy" id="1442595"/>
    <lineage>
        <taxon>Bacteria</taxon>
        <taxon>Pseudomonadati</taxon>
        <taxon>Bacteroidota</taxon>
        <taxon>Flavobacteriia</taxon>
        <taxon>Flavobacteriales</taxon>
        <taxon>Flavobacteriaceae</taxon>
        <taxon>Flavobacterium</taxon>
    </lineage>
</organism>
<proteinExistence type="predicted"/>
<dbReference type="SMART" id="SM00255">
    <property type="entry name" value="TIR"/>
    <property type="match status" value="1"/>
</dbReference>
<dbReference type="PROSITE" id="PS50104">
    <property type="entry name" value="TIR"/>
    <property type="match status" value="1"/>
</dbReference>
<name>A0ABW1PL20_9FLAO</name>
<dbReference type="Proteomes" id="UP001596287">
    <property type="component" value="Unassembled WGS sequence"/>
</dbReference>
<dbReference type="Gene3D" id="3.40.50.10140">
    <property type="entry name" value="Toll/interleukin-1 receptor homology (TIR) domain"/>
    <property type="match status" value="1"/>
</dbReference>
<feature type="domain" description="TIR" evidence="1">
    <location>
        <begin position="1"/>
        <end position="141"/>
    </location>
</feature>